<dbReference type="SUPFAM" id="SSF52833">
    <property type="entry name" value="Thioredoxin-like"/>
    <property type="match status" value="1"/>
</dbReference>
<reference evidence="1 2" key="1">
    <citation type="journal article" date="2018" name="Nat. Ecol. Evol.">
        <title>Pezizomycetes genomes reveal the molecular basis of ectomycorrhizal truffle lifestyle.</title>
        <authorList>
            <person name="Murat C."/>
            <person name="Payen T."/>
            <person name="Noel B."/>
            <person name="Kuo A."/>
            <person name="Morin E."/>
            <person name="Chen J."/>
            <person name="Kohler A."/>
            <person name="Krizsan K."/>
            <person name="Balestrini R."/>
            <person name="Da Silva C."/>
            <person name="Montanini B."/>
            <person name="Hainaut M."/>
            <person name="Levati E."/>
            <person name="Barry K.W."/>
            <person name="Belfiori B."/>
            <person name="Cichocki N."/>
            <person name="Clum A."/>
            <person name="Dockter R.B."/>
            <person name="Fauchery L."/>
            <person name="Guy J."/>
            <person name="Iotti M."/>
            <person name="Le Tacon F."/>
            <person name="Lindquist E.A."/>
            <person name="Lipzen A."/>
            <person name="Malagnac F."/>
            <person name="Mello A."/>
            <person name="Molinier V."/>
            <person name="Miyauchi S."/>
            <person name="Poulain J."/>
            <person name="Riccioni C."/>
            <person name="Rubini A."/>
            <person name="Sitrit Y."/>
            <person name="Splivallo R."/>
            <person name="Traeger S."/>
            <person name="Wang M."/>
            <person name="Zifcakova L."/>
            <person name="Wipf D."/>
            <person name="Zambonelli A."/>
            <person name="Paolocci F."/>
            <person name="Nowrousian M."/>
            <person name="Ottonello S."/>
            <person name="Baldrian P."/>
            <person name="Spatafora J.W."/>
            <person name="Henrissat B."/>
            <person name="Nagy L.G."/>
            <person name="Aury J.M."/>
            <person name="Wincker P."/>
            <person name="Grigoriev I.V."/>
            <person name="Bonfante P."/>
            <person name="Martin F.M."/>
        </authorList>
    </citation>
    <scope>NUCLEOTIDE SEQUENCE [LARGE SCALE GENOMIC DNA]</scope>
    <source>
        <strain evidence="1 2">CCBAS932</strain>
    </source>
</reference>
<gene>
    <name evidence="1" type="ORF">P167DRAFT_567831</name>
</gene>
<keyword evidence="2" id="KW-1185">Reference proteome</keyword>
<dbReference type="Proteomes" id="UP000277580">
    <property type="component" value="Unassembled WGS sequence"/>
</dbReference>
<evidence type="ECO:0000313" key="1">
    <source>
        <dbReference type="EMBL" id="RPB08589.1"/>
    </source>
</evidence>
<dbReference type="InterPro" id="IPR036249">
    <property type="entry name" value="Thioredoxin-like_sf"/>
</dbReference>
<sequence>MQPQEIQSYHHYQEITGTIGEGRVIAIYFYDVMAPPCWTIQQAYNDAAANPSYAGRVGFYSFRVGGQDPELDQIQANMRICNVPAFAFVREGEFNTVICSAEEVAGVIADNVCF</sequence>
<dbReference type="InParanoid" id="A0A3N4KGU9"/>
<dbReference type="EMBL" id="ML119161">
    <property type="protein sequence ID" value="RPB08589.1"/>
    <property type="molecule type" value="Genomic_DNA"/>
</dbReference>
<evidence type="ECO:0000313" key="2">
    <source>
        <dbReference type="Proteomes" id="UP000277580"/>
    </source>
</evidence>
<name>A0A3N4KGU9_9PEZI</name>
<evidence type="ECO:0008006" key="3">
    <source>
        <dbReference type="Google" id="ProtNLM"/>
    </source>
</evidence>
<organism evidence="1 2">
    <name type="scientific">Morchella conica CCBAS932</name>
    <dbReference type="NCBI Taxonomy" id="1392247"/>
    <lineage>
        <taxon>Eukaryota</taxon>
        <taxon>Fungi</taxon>
        <taxon>Dikarya</taxon>
        <taxon>Ascomycota</taxon>
        <taxon>Pezizomycotina</taxon>
        <taxon>Pezizomycetes</taxon>
        <taxon>Pezizales</taxon>
        <taxon>Morchellaceae</taxon>
        <taxon>Morchella</taxon>
    </lineage>
</organism>
<dbReference type="Gene3D" id="3.40.30.10">
    <property type="entry name" value="Glutaredoxin"/>
    <property type="match status" value="1"/>
</dbReference>
<dbReference type="AlphaFoldDB" id="A0A3N4KGU9"/>
<accession>A0A3N4KGU9</accession>
<protein>
    <recommendedName>
        <fullName evidence="3">Thioredoxin domain-containing protein</fullName>
    </recommendedName>
</protein>
<proteinExistence type="predicted"/>
<dbReference type="OrthoDB" id="5280505at2759"/>